<dbReference type="InterPro" id="IPR051675">
    <property type="entry name" value="Endo/Exo/Phosphatase_dom_1"/>
</dbReference>
<evidence type="ECO:0000313" key="4">
    <source>
        <dbReference type="EMBL" id="OZG49945.1"/>
    </source>
</evidence>
<feature type="region of interest" description="Disordered" evidence="1">
    <location>
        <begin position="108"/>
        <end position="156"/>
    </location>
</feature>
<feature type="compositionally biased region" description="Polar residues" evidence="1">
    <location>
        <begin position="108"/>
        <end position="133"/>
    </location>
</feature>
<accession>A0A261ESZ7</accession>
<dbReference type="PANTHER" id="PTHR21180">
    <property type="entry name" value="ENDONUCLEASE/EXONUCLEASE/PHOSPHATASE FAMILY DOMAIN-CONTAINING PROTEIN 1"/>
    <property type="match status" value="1"/>
</dbReference>
<keyword evidence="2" id="KW-0812">Transmembrane</keyword>
<reference evidence="4 5" key="1">
    <citation type="journal article" date="2017" name="BMC Genomics">
        <title>Comparative genomic and phylogenomic analyses of the Bifidobacteriaceae family.</title>
        <authorList>
            <person name="Lugli G.A."/>
            <person name="Milani C."/>
            <person name="Turroni F."/>
            <person name="Duranti S."/>
            <person name="Mancabelli L."/>
            <person name="Mangifesta M."/>
            <person name="Ferrario C."/>
            <person name="Modesto M."/>
            <person name="Mattarelli P."/>
            <person name="Jiri K."/>
            <person name="van Sinderen D."/>
            <person name="Ventura M."/>
        </authorList>
    </citation>
    <scope>NUCLEOTIDE SEQUENCE [LARGE SCALE GENOMIC DNA]</scope>
    <source>
        <strain evidence="4 5">DSM 22924</strain>
    </source>
</reference>
<dbReference type="InterPro" id="IPR004509">
    <property type="entry name" value="Competence_ComEA_HhH"/>
</dbReference>
<dbReference type="GO" id="GO:0015628">
    <property type="term" value="P:protein secretion by the type II secretion system"/>
    <property type="evidence" value="ECO:0007669"/>
    <property type="project" value="TreeGrafter"/>
</dbReference>
<evidence type="ECO:0000256" key="1">
    <source>
        <dbReference type="SAM" id="MobiDB-lite"/>
    </source>
</evidence>
<feature type="transmembrane region" description="Helical" evidence="2">
    <location>
        <begin position="81"/>
        <end position="100"/>
    </location>
</feature>
<dbReference type="InterPro" id="IPR003583">
    <property type="entry name" value="Hlx-hairpin-Hlx_DNA-bd_motif"/>
</dbReference>
<dbReference type="Proteomes" id="UP000216004">
    <property type="component" value="Unassembled WGS sequence"/>
</dbReference>
<evidence type="ECO:0000259" key="3">
    <source>
        <dbReference type="SMART" id="SM00278"/>
    </source>
</evidence>
<name>A0A261ESZ7_9BIFI</name>
<feature type="domain" description="Helix-hairpin-helix DNA-binding motif class 1" evidence="3">
    <location>
        <begin position="169"/>
        <end position="188"/>
    </location>
</feature>
<feature type="domain" description="Helix-hairpin-helix DNA-binding motif class 1" evidence="3">
    <location>
        <begin position="199"/>
        <end position="218"/>
    </location>
</feature>
<dbReference type="AlphaFoldDB" id="A0A261ESZ7"/>
<dbReference type="GO" id="GO:0015627">
    <property type="term" value="C:type II protein secretion system complex"/>
    <property type="evidence" value="ECO:0007669"/>
    <property type="project" value="TreeGrafter"/>
</dbReference>
<sequence length="222" mass="24379">MKIGFGTLSPIPPPPPVRLGGIAHRQPTVSQGEAVEPWKRSEVNLSTLVGVRKQDTAHDNFVSSGARQRQQPRLLFTPSHAFAVMLILTVALCASLTLFIQQARNLSDSEQEYSSSTNTRKVPRSQIPSQSAREQVHEQAQEVQSPSTAPIEPQVPTQKRVNINTADRNELETVKGIGPVMAQRIIDYRKQIGGFTSIDQLLQVDGIGAKTLDKIRSSLVVQ</sequence>
<keyword evidence="2" id="KW-0472">Membrane</keyword>
<dbReference type="Pfam" id="PF12836">
    <property type="entry name" value="HHH_3"/>
    <property type="match status" value="1"/>
</dbReference>
<dbReference type="RefSeq" id="WP_158520393.1">
    <property type="nucleotide sequence ID" value="NZ_MWWS01000004.1"/>
</dbReference>
<proteinExistence type="predicted"/>
<dbReference type="EMBL" id="MWWS01000004">
    <property type="protein sequence ID" value="OZG49945.1"/>
    <property type="molecule type" value="Genomic_DNA"/>
</dbReference>
<dbReference type="InterPro" id="IPR010994">
    <property type="entry name" value="RuvA_2-like"/>
</dbReference>
<protein>
    <submittedName>
        <fullName evidence="4">ComEA protein</fullName>
    </submittedName>
</protein>
<dbReference type="GO" id="GO:0006281">
    <property type="term" value="P:DNA repair"/>
    <property type="evidence" value="ECO:0007669"/>
    <property type="project" value="InterPro"/>
</dbReference>
<evidence type="ECO:0000256" key="2">
    <source>
        <dbReference type="SAM" id="Phobius"/>
    </source>
</evidence>
<keyword evidence="5" id="KW-1185">Reference proteome</keyword>
<dbReference type="Gene3D" id="1.10.150.320">
    <property type="entry name" value="Photosystem II 12 kDa extrinsic protein"/>
    <property type="match status" value="1"/>
</dbReference>
<dbReference type="PANTHER" id="PTHR21180:SF32">
    <property type="entry name" value="ENDONUCLEASE_EXONUCLEASE_PHOSPHATASE FAMILY DOMAIN-CONTAINING PROTEIN 1"/>
    <property type="match status" value="1"/>
</dbReference>
<evidence type="ECO:0000313" key="5">
    <source>
        <dbReference type="Proteomes" id="UP000216004"/>
    </source>
</evidence>
<dbReference type="SMART" id="SM00278">
    <property type="entry name" value="HhH1"/>
    <property type="match status" value="2"/>
</dbReference>
<gene>
    <name evidence="4" type="ORF">BOCO_0462</name>
</gene>
<organism evidence="4 5">
    <name type="scientific">Bombiscardovia coagulans</name>
    <dbReference type="NCBI Taxonomy" id="686666"/>
    <lineage>
        <taxon>Bacteria</taxon>
        <taxon>Bacillati</taxon>
        <taxon>Actinomycetota</taxon>
        <taxon>Actinomycetes</taxon>
        <taxon>Bifidobacteriales</taxon>
        <taxon>Bifidobacteriaceae</taxon>
        <taxon>Bombiscardovia</taxon>
    </lineage>
</organism>
<dbReference type="SUPFAM" id="SSF47781">
    <property type="entry name" value="RuvA domain 2-like"/>
    <property type="match status" value="1"/>
</dbReference>
<dbReference type="OrthoDB" id="9758724at2"/>
<dbReference type="NCBIfam" id="TIGR00426">
    <property type="entry name" value="competence protein ComEA helix-hairpin-helix repeat region"/>
    <property type="match status" value="1"/>
</dbReference>
<dbReference type="GO" id="GO:0003677">
    <property type="term" value="F:DNA binding"/>
    <property type="evidence" value="ECO:0007669"/>
    <property type="project" value="InterPro"/>
</dbReference>
<comment type="caution">
    <text evidence="4">The sequence shown here is derived from an EMBL/GenBank/DDBJ whole genome shotgun (WGS) entry which is preliminary data.</text>
</comment>
<keyword evidence="2" id="KW-1133">Transmembrane helix</keyword>